<organism evidence="9 10">
    <name type="scientific">Micavibrio aeruginosavorus EPB</name>
    <dbReference type="NCBI Taxonomy" id="349215"/>
    <lineage>
        <taxon>Bacteria</taxon>
        <taxon>Pseudomonadati</taxon>
        <taxon>Bdellovibrionota</taxon>
        <taxon>Bdellovibrionia</taxon>
        <taxon>Bdellovibrionales</taxon>
        <taxon>Pseudobdellovibrionaceae</taxon>
        <taxon>Micavibrio</taxon>
    </lineage>
</organism>
<dbReference type="EMBL" id="CP003538">
    <property type="protein sequence ID" value="AGH98401.1"/>
    <property type="molecule type" value="Genomic_DNA"/>
</dbReference>
<evidence type="ECO:0000256" key="5">
    <source>
        <dbReference type="ARBA" id="ARBA00022694"/>
    </source>
</evidence>
<dbReference type="KEGG" id="man:A11S_1597"/>
<evidence type="ECO:0000313" key="9">
    <source>
        <dbReference type="EMBL" id="AGH98401.1"/>
    </source>
</evidence>
<dbReference type="Proteomes" id="UP000011932">
    <property type="component" value="Chromosome"/>
</dbReference>
<evidence type="ECO:0000256" key="1">
    <source>
        <dbReference type="ARBA" id="ARBA00022490"/>
    </source>
</evidence>
<feature type="domain" description="tRNA/rRNA methyltransferase SpoU type" evidence="8">
    <location>
        <begin position="2"/>
        <end position="141"/>
    </location>
</feature>
<keyword evidence="4 6" id="KW-0949">S-adenosyl-L-methionine</keyword>
<dbReference type="GO" id="GO:0002130">
    <property type="term" value="P:wobble position ribose methylation"/>
    <property type="evidence" value="ECO:0007669"/>
    <property type="project" value="TreeGrafter"/>
</dbReference>
<evidence type="ECO:0000256" key="4">
    <source>
        <dbReference type="ARBA" id="ARBA00022691"/>
    </source>
</evidence>
<dbReference type="Gene3D" id="3.40.1280.10">
    <property type="match status" value="1"/>
</dbReference>
<dbReference type="Pfam" id="PF00588">
    <property type="entry name" value="SpoU_methylase"/>
    <property type="match status" value="1"/>
</dbReference>
<keyword evidence="5 6" id="KW-0819">tRNA processing</keyword>
<accession>M4VK06</accession>
<evidence type="ECO:0000259" key="8">
    <source>
        <dbReference type="Pfam" id="PF00588"/>
    </source>
</evidence>
<dbReference type="InterPro" id="IPR029028">
    <property type="entry name" value="Alpha/beta_knot_MTases"/>
</dbReference>
<dbReference type="RefSeq" id="WP_015467934.1">
    <property type="nucleotide sequence ID" value="NC_020812.1"/>
</dbReference>
<feature type="binding site" evidence="6 7">
    <location>
        <position position="122"/>
    </location>
    <ligand>
        <name>S-adenosyl-L-methionine</name>
        <dbReference type="ChEBI" id="CHEBI:59789"/>
    </ligand>
</feature>
<dbReference type="STRING" id="349215.A11S_1597"/>
<dbReference type="HOGENOM" id="CLU_110125_2_0_5"/>
<dbReference type="PANTHER" id="PTHR42971:SF1">
    <property type="entry name" value="TRNA (CYTIDINE(34)-2'-O)-METHYLTRANSFERASE"/>
    <property type="match status" value="1"/>
</dbReference>
<gene>
    <name evidence="9" type="ORF">A11S_1597</name>
</gene>
<comment type="catalytic activity">
    <reaction evidence="6">
        <text>cytidine(34) in tRNA + S-adenosyl-L-methionine = 2'-O-methylcytidine(34) in tRNA + S-adenosyl-L-homocysteine + H(+)</text>
        <dbReference type="Rhea" id="RHEA:43084"/>
        <dbReference type="Rhea" id="RHEA-COMP:10331"/>
        <dbReference type="Rhea" id="RHEA-COMP:10332"/>
        <dbReference type="ChEBI" id="CHEBI:15378"/>
        <dbReference type="ChEBI" id="CHEBI:57856"/>
        <dbReference type="ChEBI" id="CHEBI:59789"/>
        <dbReference type="ChEBI" id="CHEBI:74495"/>
        <dbReference type="ChEBI" id="CHEBI:82748"/>
        <dbReference type="EC" id="2.1.1.207"/>
    </reaction>
</comment>
<dbReference type="GO" id="GO:0141102">
    <property type="term" value="F:tRNA (5-carboxymethylaminomethyluridine(34)-2'-O)-methyltransferase activity"/>
    <property type="evidence" value="ECO:0007669"/>
    <property type="project" value="RHEA"/>
</dbReference>
<dbReference type="CDD" id="cd18094">
    <property type="entry name" value="SpoU-like_TrmL"/>
    <property type="match status" value="1"/>
</dbReference>
<dbReference type="GO" id="GO:0141098">
    <property type="term" value="F:tRNA (cytidine(34)-2'-O)-methyltransferase activity"/>
    <property type="evidence" value="ECO:0007669"/>
    <property type="project" value="RHEA"/>
</dbReference>
<feature type="binding site" evidence="6 7">
    <location>
        <position position="130"/>
    </location>
    <ligand>
        <name>S-adenosyl-L-methionine</name>
        <dbReference type="ChEBI" id="CHEBI:59789"/>
    </ligand>
</feature>
<evidence type="ECO:0000256" key="7">
    <source>
        <dbReference type="PIRSR" id="PIRSR029256-1"/>
    </source>
</evidence>
<dbReference type="PANTHER" id="PTHR42971">
    <property type="entry name" value="TRNA (CYTIDINE(34)-2'-O)-METHYLTRANSFERASE"/>
    <property type="match status" value="1"/>
</dbReference>
<dbReference type="InterPro" id="IPR001537">
    <property type="entry name" value="SpoU_MeTrfase"/>
</dbReference>
<comment type="similarity">
    <text evidence="6">Belongs to the class IV-like SAM-binding methyltransferase superfamily. RNA methyltransferase TrmH family. TrmL subfamily.</text>
</comment>
<dbReference type="OrthoDB" id="9789043at2"/>
<dbReference type="GO" id="GO:0003723">
    <property type="term" value="F:RNA binding"/>
    <property type="evidence" value="ECO:0007669"/>
    <property type="project" value="InterPro"/>
</dbReference>
<name>M4VK06_9BACT</name>
<reference evidence="9 10" key="1">
    <citation type="journal article" date="2013" name="ISME J.">
        <title>By their genes ye shall know them: genomic signatures of predatory bacteria.</title>
        <authorList>
            <person name="Pasternak Z."/>
            <person name="Pietrokovski S."/>
            <person name="Rotem O."/>
            <person name="Gophna U."/>
            <person name="Lurie-Weinberger M.N."/>
            <person name="Jurkevitch E."/>
        </authorList>
    </citation>
    <scope>NUCLEOTIDE SEQUENCE [LARGE SCALE GENOMIC DNA]</scope>
    <source>
        <strain evidence="9">EPB</strain>
    </source>
</reference>
<comment type="function">
    <text evidence="6">Could methylate the ribose at the nucleotide 34 wobble position in tRNA.</text>
</comment>
<feature type="binding site" evidence="6 7">
    <location>
        <position position="102"/>
    </location>
    <ligand>
        <name>S-adenosyl-L-methionine</name>
        <dbReference type="ChEBI" id="CHEBI:59789"/>
    </ligand>
</feature>
<evidence type="ECO:0000256" key="3">
    <source>
        <dbReference type="ARBA" id="ARBA00022679"/>
    </source>
</evidence>
<dbReference type="InterPro" id="IPR016914">
    <property type="entry name" value="TrmL"/>
</dbReference>
<protein>
    <recommendedName>
        <fullName evidence="6">Putative tRNA (cytidine(34)-2'-O)-methyltransferase</fullName>
        <ecNumber evidence="6">2.1.1.207</ecNumber>
    </recommendedName>
    <alternativeName>
        <fullName evidence="6">tRNA (cytidine/uridine-2'-O-)-methyltransferase</fullName>
    </alternativeName>
</protein>
<sequence length="154" mass="17357">MIRIALYQPDIPQNTGAMMRLAACMGVGLDVIEPTAFPWDERKIRRGALDYIDHIDLTRHGDWTAFTKHYENKNRRIALMTTKGAIPYTAHKFHPDDILLAGSESSGVPDHVHSYADSRIIIPMRPGLRSLNVVNATAMILGEALRQTNNFFIE</sequence>
<dbReference type="PIRSF" id="PIRSF029256">
    <property type="entry name" value="SpoU_TrmH_prd"/>
    <property type="match status" value="1"/>
</dbReference>
<dbReference type="InterPro" id="IPR029026">
    <property type="entry name" value="tRNA_m1G_MTases_N"/>
</dbReference>
<keyword evidence="3 6" id="KW-0808">Transferase</keyword>
<keyword evidence="2 6" id="KW-0489">Methyltransferase</keyword>
<comment type="subcellular location">
    <subcellularLocation>
        <location evidence="6">Cytoplasm</location>
    </subcellularLocation>
</comment>
<comment type="catalytic activity">
    <reaction evidence="6">
        <text>5-carboxymethylaminomethyluridine(34) in tRNA(Leu) + S-adenosyl-L-methionine = 5-carboxymethylaminomethyl-2'-O-methyluridine(34) in tRNA(Leu) + S-adenosyl-L-homocysteine + H(+)</text>
        <dbReference type="Rhea" id="RHEA:43088"/>
        <dbReference type="Rhea" id="RHEA-COMP:10333"/>
        <dbReference type="Rhea" id="RHEA-COMP:10334"/>
        <dbReference type="ChEBI" id="CHEBI:15378"/>
        <dbReference type="ChEBI" id="CHEBI:57856"/>
        <dbReference type="ChEBI" id="CHEBI:59789"/>
        <dbReference type="ChEBI" id="CHEBI:74508"/>
        <dbReference type="ChEBI" id="CHEBI:74511"/>
        <dbReference type="EC" id="2.1.1.207"/>
    </reaction>
</comment>
<dbReference type="PATRIC" id="fig|349215.9.peg.1541"/>
<dbReference type="GO" id="GO:0005737">
    <property type="term" value="C:cytoplasm"/>
    <property type="evidence" value="ECO:0007669"/>
    <property type="project" value="UniProtKB-SubCell"/>
</dbReference>
<dbReference type="SUPFAM" id="SSF75217">
    <property type="entry name" value="alpha/beta knot"/>
    <property type="match status" value="1"/>
</dbReference>
<evidence type="ECO:0000256" key="2">
    <source>
        <dbReference type="ARBA" id="ARBA00022603"/>
    </source>
</evidence>
<dbReference type="HAMAP" id="MF_01885">
    <property type="entry name" value="tRNA_methyltr_TrmL"/>
    <property type="match status" value="1"/>
</dbReference>
<evidence type="ECO:0000313" key="10">
    <source>
        <dbReference type="Proteomes" id="UP000011932"/>
    </source>
</evidence>
<proteinExistence type="inferred from homology"/>
<feature type="binding site" evidence="6 7">
    <location>
        <position position="80"/>
    </location>
    <ligand>
        <name>S-adenosyl-L-methionine</name>
        <dbReference type="ChEBI" id="CHEBI:59789"/>
    </ligand>
</feature>
<keyword evidence="1 6" id="KW-0963">Cytoplasm</keyword>
<evidence type="ECO:0000256" key="6">
    <source>
        <dbReference type="HAMAP-Rule" id="MF_01885"/>
    </source>
</evidence>
<dbReference type="EC" id="2.1.1.207" evidence="6"/>
<dbReference type="AlphaFoldDB" id="M4VK06"/>